<dbReference type="Proteomes" id="UP000326396">
    <property type="component" value="Linkage Group LG1"/>
</dbReference>
<proteinExistence type="predicted"/>
<comment type="caution">
    <text evidence="2">The sequence shown here is derived from an EMBL/GenBank/DDBJ whole genome shotgun (WGS) entry which is preliminary data.</text>
</comment>
<dbReference type="EMBL" id="SZYD01000001">
    <property type="protein sequence ID" value="KAD7478802.1"/>
    <property type="molecule type" value="Genomic_DNA"/>
</dbReference>
<evidence type="ECO:0000313" key="3">
    <source>
        <dbReference type="Proteomes" id="UP000326396"/>
    </source>
</evidence>
<sequence>MTIGPCFRIIHTDVGSDSTRDGATTIEGDACKEEQQFVGENGGLKSPHRRRRPVVGSGDCQQGSAEIRSTLEFGRQFVVATYVPLPFRYYLKKVSNSKRDLIAFEVEALQWKAHTNKPFSIEYANDMREGPVWLNYMHMVAGKTWYAIAFEDGIRTHDYGDKINSIGGARYSSGSRYCVCGAAVVVVNREEAAAVEVEIAKDELLWRGKSRRGGCRRWRWWLSAMEMVVVGGGAHGCRRWSWGEKGATTEKR</sequence>
<feature type="region of interest" description="Disordered" evidence="1">
    <location>
        <begin position="38"/>
        <end position="61"/>
    </location>
</feature>
<organism evidence="2 3">
    <name type="scientific">Mikania micrantha</name>
    <name type="common">bitter vine</name>
    <dbReference type="NCBI Taxonomy" id="192012"/>
    <lineage>
        <taxon>Eukaryota</taxon>
        <taxon>Viridiplantae</taxon>
        <taxon>Streptophyta</taxon>
        <taxon>Embryophyta</taxon>
        <taxon>Tracheophyta</taxon>
        <taxon>Spermatophyta</taxon>
        <taxon>Magnoliopsida</taxon>
        <taxon>eudicotyledons</taxon>
        <taxon>Gunneridae</taxon>
        <taxon>Pentapetalae</taxon>
        <taxon>asterids</taxon>
        <taxon>campanulids</taxon>
        <taxon>Asterales</taxon>
        <taxon>Asteraceae</taxon>
        <taxon>Asteroideae</taxon>
        <taxon>Heliantheae alliance</taxon>
        <taxon>Eupatorieae</taxon>
        <taxon>Mikania</taxon>
    </lineage>
</organism>
<accession>A0A5N6Q2L9</accession>
<keyword evidence="3" id="KW-1185">Reference proteome</keyword>
<dbReference type="AlphaFoldDB" id="A0A5N6Q2L9"/>
<reference evidence="2 3" key="1">
    <citation type="submission" date="2019-05" db="EMBL/GenBank/DDBJ databases">
        <title>Mikania micrantha, genome provides insights into the molecular mechanism of rapid growth.</title>
        <authorList>
            <person name="Liu B."/>
        </authorList>
    </citation>
    <scope>NUCLEOTIDE SEQUENCE [LARGE SCALE GENOMIC DNA]</scope>
    <source>
        <strain evidence="2">NLD-2019</strain>
        <tissue evidence="2">Leaf</tissue>
    </source>
</reference>
<evidence type="ECO:0000313" key="2">
    <source>
        <dbReference type="EMBL" id="KAD7478802.1"/>
    </source>
</evidence>
<evidence type="ECO:0000256" key="1">
    <source>
        <dbReference type="SAM" id="MobiDB-lite"/>
    </source>
</evidence>
<protein>
    <submittedName>
        <fullName evidence="2">Uncharacterized protein</fullName>
    </submittedName>
</protein>
<gene>
    <name evidence="2" type="ORF">E3N88_01938</name>
</gene>
<name>A0A5N6Q2L9_9ASTR</name>